<evidence type="ECO:0000256" key="2">
    <source>
        <dbReference type="ARBA" id="ARBA00022730"/>
    </source>
</evidence>
<feature type="coiled-coil region" evidence="8">
    <location>
        <begin position="74"/>
        <end position="105"/>
    </location>
</feature>
<dbReference type="GO" id="GO:0016887">
    <property type="term" value="F:ATP hydrolysis activity"/>
    <property type="evidence" value="ECO:0007669"/>
    <property type="project" value="InterPro"/>
</dbReference>
<dbReference type="GO" id="GO:0019843">
    <property type="term" value="F:rRNA binding"/>
    <property type="evidence" value="ECO:0007669"/>
    <property type="project" value="UniProtKB-KW"/>
</dbReference>
<keyword evidence="8" id="KW-0175">Coiled coil</keyword>
<reference evidence="10" key="2">
    <citation type="journal article" date="2021" name="PeerJ">
        <title>Extensive microbial diversity within the chicken gut microbiome revealed by metagenomics and culture.</title>
        <authorList>
            <person name="Gilroy R."/>
            <person name="Ravi A."/>
            <person name="Getino M."/>
            <person name="Pursley I."/>
            <person name="Horton D.L."/>
            <person name="Alikhan N.F."/>
            <person name="Baker D."/>
            <person name="Gharbi K."/>
            <person name="Hall N."/>
            <person name="Watson M."/>
            <person name="Adriaenssens E.M."/>
            <person name="Foster-Nyarko E."/>
            <person name="Jarju S."/>
            <person name="Secka A."/>
            <person name="Antonio M."/>
            <person name="Oren A."/>
            <person name="Chaudhuri R.R."/>
            <person name="La Ragione R."/>
            <person name="Hildebrand F."/>
            <person name="Pallen M.J."/>
        </authorList>
    </citation>
    <scope>NUCLEOTIDE SEQUENCE</scope>
    <source>
        <strain evidence="10">ChiHjej9B8-7071</strain>
    </source>
</reference>
<accession>A0A9D1A9Y9</accession>
<keyword evidence="2" id="KW-0699">rRNA-binding</keyword>
<dbReference type="InterPro" id="IPR036063">
    <property type="entry name" value="Smr_dom_sf"/>
</dbReference>
<evidence type="ECO:0000313" key="11">
    <source>
        <dbReference type="Proteomes" id="UP000824258"/>
    </source>
</evidence>
<gene>
    <name evidence="10" type="ORF">IAA70_05280</name>
</gene>
<dbReference type="GO" id="GO:0004519">
    <property type="term" value="F:endonuclease activity"/>
    <property type="evidence" value="ECO:0007669"/>
    <property type="project" value="UniProtKB-KW"/>
</dbReference>
<dbReference type="InterPro" id="IPR046893">
    <property type="entry name" value="MSSS"/>
</dbReference>
<keyword evidence="3" id="KW-0547">Nucleotide-binding</keyword>
<dbReference type="Proteomes" id="UP000824258">
    <property type="component" value="Unassembled WGS sequence"/>
</dbReference>
<dbReference type="SMART" id="SM00463">
    <property type="entry name" value="SMR"/>
    <property type="match status" value="1"/>
</dbReference>
<protein>
    <submittedName>
        <fullName evidence="10">Endonuclease MutS2</fullName>
    </submittedName>
</protein>
<dbReference type="Gene3D" id="3.40.50.300">
    <property type="entry name" value="P-loop containing nucleotide triphosphate hydrolases"/>
    <property type="match status" value="1"/>
</dbReference>
<evidence type="ECO:0000256" key="3">
    <source>
        <dbReference type="ARBA" id="ARBA00022741"/>
    </source>
</evidence>
<dbReference type="FunFam" id="3.40.50.300:FF:000830">
    <property type="entry name" value="Endonuclease MutS2"/>
    <property type="match status" value="1"/>
</dbReference>
<feature type="domain" description="Smr" evidence="9">
    <location>
        <begin position="557"/>
        <end position="632"/>
    </location>
</feature>
<keyword evidence="4" id="KW-0378">Hydrolase</keyword>
<dbReference type="CDD" id="cd03280">
    <property type="entry name" value="ABC_MutS2"/>
    <property type="match status" value="1"/>
</dbReference>
<reference evidence="10" key="1">
    <citation type="submission" date="2020-10" db="EMBL/GenBank/DDBJ databases">
        <authorList>
            <person name="Gilroy R."/>
        </authorList>
    </citation>
    <scope>NUCLEOTIDE SEQUENCE</scope>
    <source>
        <strain evidence="10">ChiHjej9B8-7071</strain>
    </source>
</reference>
<keyword evidence="6" id="KW-0694">RNA-binding</keyword>
<dbReference type="InterPro" id="IPR027417">
    <property type="entry name" value="P-loop_NTPase"/>
</dbReference>
<name>A0A9D1A9Y9_9FIRM</name>
<dbReference type="Gene3D" id="3.30.1370.110">
    <property type="match status" value="1"/>
</dbReference>
<dbReference type="PANTHER" id="PTHR48466">
    <property type="entry name" value="OS10G0509000 PROTEIN-RELATED"/>
    <property type="match status" value="1"/>
</dbReference>
<dbReference type="SUPFAM" id="SSF160443">
    <property type="entry name" value="SMR domain-like"/>
    <property type="match status" value="1"/>
</dbReference>
<evidence type="ECO:0000256" key="5">
    <source>
        <dbReference type="ARBA" id="ARBA00022840"/>
    </source>
</evidence>
<dbReference type="InterPro" id="IPR036187">
    <property type="entry name" value="DNA_mismatch_repair_MutS_sf"/>
</dbReference>
<dbReference type="PIRSF" id="PIRSF005814">
    <property type="entry name" value="MutS_YshD"/>
    <property type="match status" value="1"/>
</dbReference>
<evidence type="ECO:0000256" key="7">
    <source>
        <dbReference type="ARBA" id="ARBA00023125"/>
    </source>
</evidence>
<proteinExistence type="predicted"/>
<evidence type="ECO:0000256" key="1">
    <source>
        <dbReference type="ARBA" id="ARBA00022722"/>
    </source>
</evidence>
<dbReference type="GO" id="GO:0045910">
    <property type="term" value="P:negative regulation of DNA recombination"/>
    <property type="evidence" value="ECO:0007669"/>
    <property type="project" value="InterPro"/>
</dbReference>
<dbReference type="Pfam" id="PF00488">
    <property type="entry name" value="MutS_V"/>
    <property type="match status" value="1"/>
</dbReference>
<dbReference type="InterPro" id="IPR005747">
    <property type="entry name" value="MutS2"/>
</dbReference>
<keyword evidence="7" id="KW-0238">DNA-binding</keyword>
<dbReference type="PROSITE" id="PS00486">
    <property type="entry name" value="DNA_MISMATCH_REPAIR_2"/>
    <property type="match status" value="1"/>
</dbReference>
<keyword evidence="10" id="KW-0255">Endonuclease</keyword>
<dbReference type="GO" id="GO:0005524">
    <property type="term" value="F:ATP binding"/>
    <property type="evidence" value="ECO:0007669"/>
    <property type="project" value="UniProtKB-KW"/>
</dbReference>
<dbReference type="SUPFAM" id="SSF52540">
    <property type="entry name" value="P-loop containing nucleoside triphosphate hydrolases"/>
    <property type="match status" value="1"/>
</dbReference>
<dbReference type="SMART" id="SM00534">
    <property type="entry name" value="MUTSac"/>
    <property type="match status" value="1"/>
</dbReference>
<evidence type="ECO:0000313" key="10">
    <source>
        <dbReference type="EMBL" id="HIR09798.1"/>
    </source>
</evidence>
<dbReference type="GO" id="GO:0006298">
    <property type="term" value="P:mismatch repair"/>
    <property type="evidence" value="ECO:0007669"/>
    <property type="project" value="InterPro"/>
</dbReference>
<dbReference type="GO" id="GO:0030983">
    <property type="term" value="F:mismatched DNA binding"/>
    <property type="evidence" value="ECO:0007669"/>
    <property type="project" value="InterPro"/>
</dbReference>
<dbReference type="GO" id="GO:0140664">
    <property type="term" value="F:ATP-dependent DNA damage sensor activity"/>
    <property type="evidence" value="ECO:0007669"/>
    <property type="project" value="InterPro"/>
</dbReference>
<organism evidence="10 11">
    <name type="scientific">Candidatus Avoscillospira stercoripullorum</name>
    <dbReference type="NCBI Taxonomy" id="2840709"/>
    <lineage>
        <taxon>Bacteria</taxon>
        <taxon>Bacillati</taxon>
        <taxon>Bacillota</taxon>
        <taxon>Clostridia</taxon>
        <taxon>Eubacteriales</taxon>
        <taxon>Oscillospiraceae</taxon>
        <taxon>Oscillospiraceae incertae sedis</taxon>
        <taxon>Candidatus Avoscillospira</taxon>
    </lineage>
</organism>
<sequence>IRVKSASVRESLQKIISSPTYAKYLREPIITIRSDRFVVPVKSECKSAIPGLVHDVSSSGNTFFIEPMQAVNANNDLRELFAKERKEIERILAELSAEAAGYQENINQNFEILVGLDVIFARAKLSFQMKAVEPQIREDGKIELKNARHPLIDKKTVVPITVRLGDDFDTMVITGPNTGGKTVTLKTMGLLTLMAECGMHIPADDGSCISLYDRVLADIGDEQSIEQSLSTFSAHMRNIVEIIGQCDGKSLVLFDELGAGTDPAEGAALAIALIQHCRTLGANVAATTHYAELKLFAMRTPGVINASCEFNVETLQPTYRLLIGVPGKSNAFAISRKLGLPEEIITAAGNLVSENDASFEDVLNQLEQQRQAMEAARAEAEALRLETEKRQKQSEEYFREIQKEREKAVAKARQEAQHIIDDARRTANAVSEELKELRKQMRDTADAQGVNLRQAELRHSLNEAEEKLAVKREAPKRPAPSRAIRVGDTVELLKLGSKATVLAINKDGSYQLQAGILKVNAKPEEVYLLEQQPNQSVKKIIDSSKRELRMKAASPELDIRGMTTDEMQGVLGMFLDNAYLANLPSVRIIHGKGTGALRAAVHAELKRSKYVKRFRLGSYGEGEDGVTIVEFA</sequence>
<feature type="non-terminal residue" evidence="10">
    <location>
        <position position="1"/>
    </location>
</feature>
<dbReference type="InterPro" id="IPR002625">
    <property type="entry name" value="Smr_dom"/>
</dbReference>
<keyword evidence="5" id="KW-0067">ATP-binding</keyword>
<feature type="coiled-coil region" evidence="8">
    <location>
        <begin position="356"/>
        <end position="474"/>
    </location>
</feature>
<keyword evidence="1" id="KW-0540">Nuclease</keyword>
<evidence type="ECO:0000256" key="6">
    <source>
        <dbReference type="ARBA" id="ARBA00022884"/>
    </source>
</evidence>
<dbReference type="Pfam" id="PF01713">
    <property type="entry name" value="Smr"/>
    <property type="match status" value="1"/>
</dbReference>
<dbReference type="Pfam" id="PF20297">
    <property type="entry name" value="MSSS"/>
    <property type="match status" value="1"/>
</dbReference>
<dbReference type="SUPFAM" id="SSF48334">
    <property type="entry name" value="DNA repair protein MutS, domain III"/>
    <property type="match status" value="1"/>
</dbReference>
<dbReference type="InterPro" id="IPR000432">
    <property type="entry name" value="DNA_mismatch_repair_MutS_C"/>
</dbReference>
<dbReference type="EMBL" id="DVGD01000163">
    <property type="protein sequence ID" value="HIR09798.1"/>
    <property type="molecule type" value="Genomic_DNA"/>
</dbReference>
<evidence type="ECO:0000256" key="4">
    <source>
        <dbReference type="ARBA" id="ARBA00022801"/>
    </source>
</evidence>
<evidence type="ECO:0000259" key="9">
    <source>
        <dbReference type="PROSITE" id="PS50828"/>
    </source>
</evidence>
<dbReference type="PROSITE" id="PS50828">
    <property type="entry name" value="SMR"/>
    <property type="match status" value="1"/>
</dbReference>
<dbReference type="NCBIfam" id="TIGR01069">
    <property type="entry name" value="mutS2"/>
    <property type="match status" value="1"/>
</dbReference>
<comment type="caution">
    <text evidence="10">The sequence shown here is derived from an EMBL/GenBank/DDBJ whole genome shotgun (WGS) entry which is preliminary data.</text>
</comment>
<dbReference type="AlphaFoldDB" id="A0A9D1A9Y9"/>
<dbReference type="InterPro" id="IPR045076">
    <property type="entry name" value="MutS"/>
</dbReference>
<dbReference type="PANTHER" id="PTHR48466:SF2">
    <property type="entry name" value="OS10G0509000 PROTEIN"/>
    <property type="match status" value="1"/>
</dbReference>
<evidence type="ECO:0000256" key="8">
    <source>
        <dbReference type="SAM" id="Coils"/>
    </source>
</evidence>